<proteinExistence type="predicted"/>
<sequence length="131" mass="14503">MRRLTEADLLLARKIAQPFVNRMGVGEAESAAMSGLLEAAMKYREGEGTWEGYAIQRCRWRVLDALKRNTPVPTTSLPPEMAAPVVELPDAVDDALDAIPEPLQSRLRAGDVDMRRTEDREAIETIRGVVA</sequence>
<organism evidence="1 2">
    <name type="scientific">Demequina litorisediminis</name>
    <dbReference type="NCBI Taxonomy" id="1849022"/>
    <lineage>
        <taxon>Bacteria</taxon>
        <taxon>Bacillati</taxon>
        <taxon>Actinomycetota</taxon>
        <taxon>Actinomycetes</taxon>
        <taxon>Micrococcales</taxon>
        <taxon>Demequinaceae</taxon>
        <taxon>Demequina</taxon>
    </lineage>
</organism>
<dbReference type="InterPro" id="IPR013325">
    <property type="entry name" value="RNA_pol_sigma_r2"/>
</dbReference>
<dbReference type="RefSeq" id="WP_284327561.1">
    <property type="nucleotide sequence ID" value="NZ_BSUN01000001.1"/>
</dbReference>
<dbReference type="SUPFAM" id="SSF88946">
    <property type="entry name" value="Sigma2 domain of RNA polymerase sigma factors"/>
    <property type="match status" value="1"/>
</dbReference>
<name>A0ABQ6IA43_9MICO</name>
<reference evidence="2" key="1">
    <citation type="journal article" date="2019" name="Int. J. Syst. Evol. Microbiol.">
        <title>The Global Catalogue of Microorganisms (GCM) 10K type strain sequencing project: providing services to taxonomists for standard genome sequencing and annotation.</title>
        <authorList>
            <consortium name="The Broad Institute Genomics Platform"/>
            <consortium name="The Broad Institute Genome Sequencing Center for Infectious Disease"/>
            <person name="Wu L."/>
            <person name="Ma J."/>
        </authorList>
    </citation>
    <scope>NUCLEOTIDE SEQUENCE [LARGE SCALE GENOMIC DNA]</scope>
    <source>
        <strain evidence="2">NBRC 112299</strain>
    </source>
</reference>
<evidence type="ECO:0000313" key="2">
    <source>
        <dbReference type="Proteomes" id="UP001157125"/>
    </source>
</evidence>
<dbReference type="Proteomes" id="UP001157125">
    <property type="component" value="Unassembled WGS sequence"/>
</dbReference>
<comment type="caution">
    <text evidence="1">The sequence shown here is derived from an EMBL/GenBank/DDBJ whole genome shotgun (WGS) entry which is preliminary data.</text>
</comment>
<gene>
    <name evidence="1" type="ORF">GCM10025876_09370</name>
</gene>
<evidence type="ECO:0008006" key="3">
    <source>
        <dbReference type="Google" id="ProtNLM"/>
    </source>
</evidence>
<evidence type="ECO:0000313" key="1">
    <source>
        <dbReference type="EMBL" id="GMA34733.1"/>
    </source>
</evidence>
<protein>
    <recommendedName>
        <fullName evidence="3">RNA polymerase sigma-70 region 2 domain-containing protein</fullName>
    </recommendedName>
</protein>
<keyword evidence="2" id="KW-1185">Reference proteome</keyword>
<accession>A0ABQ6IA43</accession>
<dbReference type="EMBL" id="BSUN01000001">
    <property type="protein sequence ID" value="GMA34733.1"/>
    <property type="molecule type" value="Genomic_DNA"/>
</dbReference>